<dbReference type="Proteomes" id="UP000011731">
    <property type="component" value="Unassembled WGS sequence"/>
</dbReference>
<comment type="caution">
    <text evidence="1">The sequence shown here is derived from an EMBL/GenBank/DDBJ whole genome shotgun (WGS) entry which is preliminary data.</text>
</comment>
<dbReference type="Gene3D" id="3.40.50.720">
    <property type="entry name" value="NAD(P)-binding Rossmann-like Domain"/>
    <property type="match status" value="1"/>
</dbReference>
<dbReference type="SUPFAM" id="SSF51735">
    <property type="entry name" value="NAD(P)-binding Rossmann-fold domains"/>
    <property type="match status" value="1"/>
</dbReference>
<dbReference type="EMBL" id="AOEX01000087">
    <property type="protein sequence ID" value="EME55324.1"/>
    <property type="molecule type" value="Genomic_DNA"/>
</dbReference>
<evidence type="ECO:0000313" key="1">
    <source>
        <dbReference type="EMBL" id="EME55324.1"/>
    </source>
</evidence>
<keyword evidence="2" id="KW-1185">Reference proteome</keyword>
<organism evidence="1 2">
    <name type="scientific">Rhodococcus ruber BKS 20-38</name>
    <dbReference type="NCBI Taxonomy" id="1278076"/>
    <lineage>
        <taxon>Bacteria</taxon>
        <taxon>Bacillati</taxon>
        <taxon>Actinomycetota</taxon>
        <taxon>Actinomycetes</taxon>
        <taxon>Mycobacteriales</taxon>
        <taxon>Nocardiaceae</taxon>
        <taxon>Rhodococcus</taxon>
    </lineage>
</organism>
<dbReference type="RefSeq" id="WP_003938653.1">
    <property type="nucleotide sequence ID" value="NZ_AOEX01000087.1"/>
</dbReference>
<sequence length="55" mass="5878">MPQEILHNADLPVVEALHSAPVGRHAQPEELANVALFPVSDEASFVQGCGLRCGR</sequence>
<reference evidence="1 2" key="1">
    <citation type="journal article" date="2013" name="Genome Announc.">
        <title>Draft Genome Sequence of Rhodococcus ruber Strain BKS 20-38.</title>
        <authorList>
            <person name="Bala M."/>
            <person name="Kumar S."/>
            <person name="Raghava G.P."/>
            <person name="Mayilraj S."/>
        </authorList>
    </citation>
    <scope>NUCLEOTIDE SEQUENCE [LARGE SCALE GENOMIC DNA]</scope>
    <source>
        <strain evidence="1 2">BKS 20-38</strain>
    </source>
</reference>
<accession>M2Z3Y6</accession>
<proteinExistence type="predicted"/>
<name>M2Z3Y6_9NOCA</name>
<evidence type="ECO:0000313" key="2">
    <source>
        <dbReference type="Proteomes" id="UP000011731"/>
    </source>
</evidence>
<dbReference type="InterPro" id="IPR036291">
    <property type="entry name" value="NAD(P)-bd_dom_sf"/>
</dbReference>
<gene>
    <name evidence="1" type="ORF">G352_22961</name>
</gene>
<dbReference type="AlphaFoldDB" id="M2Z3Y6"/>
<protein>
    <submittedName>
        <fullName evidence="1">Oxidoreductase</fullName>
    </submittedName>
</protein>